<dbReference type="EMBL" id="SMBP01000013">
    <property type="protein sequence ID" value="TCU58463.1"/>
    <property type="molecule type" value="Genomic_DNA"/>
</dbReference>
<feature type="transmembrane region" description="Helical" evidence="1">
    <location>
        <begin position="7"/>
        <end position="30"/>
    </location>
</feature>
<dbReference type="Proteomes" id="UP000295773">
    <property type="component" value="Unassembled WGS sequence"/>
</dbReference>
<comment type="caution">
    <text evidence="2">The sequence shown here is derived from an EMBL/GenBank/DDBJ whole genome shotgun (WGS) entry which is preliminary data.</text>
</comment>
<evidence type="ECO:0000256" key="1">
    <source>
        <dbReference type="SAM" id="Phobius"/>
    </source>
</evidence>
<keyword evidence="3" id="KW-1185">Reference proteome</keyword>
<keyword evidence="1" id="KW-0472">Membrane</keyword>
<keyword evidence="1" id="KW-0812">Transmembrane</keyword>
<dbReference type="GeneID" id="73795785"/>
<gene>
    <name evidence="2" type="ORF">EDD61_11387</name>
</gene>
<evidence type="ECO:0000313" key="2">
    <source>
        <dbReference type="EMBL" id="TCU58463.1"/>
    </source>
</evidence>
<protein>
    <recommendedName>
        <fullName evidence="4">DUF5590 domain-containing protein</fullName>
    </recommendedName>
</protein>
<dbReference type="RefSeq" id="WP_008688232.1">
    <property type="nucleotide sequence ID" value="NZ_AP024510.1"/>
</dbReference>
<proteinExistence type="predicted"/>
<name>A0A4R3T9P3_9FIRM</name>
<sequence>MKINGKSVAVTCGLLFMALIVIFIEIAIFISGPARKFEDKVDHQIAKIKESYARIEDVQRHVFHYVVYIGEDSDMYVWFNEKGKAIASRKKTSYQKAAVNALIEKNYQGKVSKVSLGYGYKNPVYVVNFDKGEVLLDYDTLDEVYYLKKGE</sequence>
<evidence type="ECO:0008006" key="4">
    <source>
        <dbReference type="Google" id="ProtNLM"/>
    </source>
</evidence>
<accession>A0A4R3T9P3</accession>
<dbReference type="AlphaFoldDB" id="A0A4R3T9P3"/>
<evidence type="ECO:0000313" key="3">
    <source>
        <dbReference type="Proteomes" id="UP000295773"/>
    </source>
</evidence>
<reference evidence="2 3" key="1">
    <citation type="submission" date="2019-03" db="EMBL/GenBank/DDBJ databases">
        <title>Genomic Encyclopedia of Type Strains, Phase IV (KMG-IV): sequencing the most valuable type-strain genomes for metagenomic binning, comparative biology and taxonomic classification.</title>
        <authorList>
            <person name="Goeker M."/>
        </authorList>
    </citation>
    <scope>NUCLEOTIDE SEQUENCE [LARGE SCALE GENOMIC DNA]</scope>
    <source>
        <strain evidence="2 3">DSM 29481</strain>
    </source>
</reference>
<organism evidence="2 3">
    <name type="scientific">Longicatena caecimuris</name>
    <dbReference type="NCBI Taxonomy" id="1796635"/>
    <lineage>
        <taxon>Bacteria</taxon>
        <taxon>Bacillati</taxon>
        <taxon>Bacillota</taxon>
        <taxon>Erysipelotrichia</taxon>
        <taxon>Erysipelotrichales</taxon>
        <taxon>Erysipelotrichaceae</taxon>
        <taxon>Longicatena</taxon>
    </lineage>
</organism>
<keyword evidence="1" id="KW-1133">Transmembrane helix</keyword>